<dbReference type="OrthoDB" id="5386682at2759"/>
<evidence type="ECO:0000256" key="1">
    <source>
        <dbReference type="SAM" id="Phobius"/>
    </source>
</evidence>
<comment type="caution">
    <text evidence="3">The sequence shown here is derived from an EMBL/GenBank/DDBJ whole genome shotgun (WGS) entry which is preliminary data.</text>
</comment>
<feature type="domain" description="Heterokaryon incompatibility" evidence="2">
    <location>
        <begin position="112"/>
        <end position="270"/>
    </location>
</feature>
<organism evidence="3 4">
    <name type="scientific">Cucurbitaria berberidis CBS 394.84</name>
    <dbReference type="NCBI Taxonomy" id="1168544"/>
    <lineage>
        <taxon>Eukaryota</taxon>
        <taxon>Fungi</taxon>
        <taxon>Dikarya</taxon>
        <taxon>Ascomycota</taxon>
        <taxon>Pezizomycotina</taxon>
        <taxon>Dothideomycetes</taxon>
        <taxon>Pleosporomycetidae</taxon>
        <taxon>Pleosporales</taxon>
        <taxon>Pleosporineae</taxon>
        <taxon>Cucurbitariaceae</taxon>
        <taxon>Cucurbitaria</taxon>
    </lineage>
</organism>
<reference evidence="3" key="1">
    <citation type="submission" date="2020-01" db="EMBL/GenBank/DDBJ databases">
        <authorList>
            <consortium name="DOE Joint Genome Institute"/>
            <person name="Haridas S."/>
            <person name="Albert R."/>
            <person name="Binder M."/>
            <person name="Bloem J."/>
            <person name="Labutti K."/>
            <person name="Salamov A."/>
            <person name="Andreopoulos B."/>
            <person name="Baker S.E."/>
            <person name="Barry K."/>
            <person name="Bills G."/>
            <person name="Bluhm B.H."/>
            <person name="Cannon C."/>
            <person name="Castanera R."/>
            <person name="Culley D.E."/>
            <person name="Daum C."/>
            <person name="Ezra D."/>
            <person name="Gonzalez J.B."/>
            <person name="Henrissat B."/>
            <person name="Kuo A."/>
            <person name="Liang C."/>
            <person name="Lipzen A."/>
            <person name="Lutzoni F."/>
            <person name="Magnuson J."/>
            <person name="Mondo S."/>
            <person name="Nolan M."/>
            <person name="Ohm R."/>
            <person name="Pangilinan J."/>
            <person name="Park H.-J."/>
            <person name="Ramirez L."/>
            <person name="Alfaro M."/>
            <person name="Sun H."/>
            <person name="Tritt A."/>
            <person name="Yoshinaga Y."/>
            <person name="Zwiers L.-H."/>
            <person name="Turgeon B.G."/>
            <person name="Goodwin S.B."/>
            <person name="Spatafora J.W."/>
            <person name="Crous P.W."/>
            <person name="Grigoriev I.V."/>
        </authorList>
    </citation>
    <scope>NUCLEOTIDE SEQUENCE</scope>
    <source>
        <strain evidence="3">CBS 394.84</strain>
    </source>
</reference>
<evidence type="ECO:0000259" key="2">
    <source>
        <dbReference type="Pfam" id="PF06985"/>
    </source>
</evidence>
<accession>A0A9P4G9Q2</accession>
<dbReference type="Pfam" id="PF06985">
    <property type="entry name" value="HET"/>
    <property type="match status" value="1"/>
</dbReference>
<protein>
    <recommendedName>
        <fullName evidence="2">Heterokaryon incompatibility domain-containing protein</fullName>
    </recommendedName>
</protein>
<proteinExistence type="predicted"/>
<dbReference type="PANTHER" id="PTHR24148">
    <property type="entry name" value="ANKYRIN REPEAT DOMAIN-CONTAINING PROTEIN 39 HOMOLOG-RELATED"/>
    <property type="match status" value="1"/>
</dbReference>
<sequence length="669" mass="76658">MAASIEEPRGIILLSVAYLVITTIVILSLSTTETTLLLILYPVYLMFRHLNIFKFTSIFSQHDQEFTAQPDLIYRSKLSGQKIRLLRLLPGPSYAKIRCRLVVASLDDVPSYEAISYVWGPPQKRERIECDGQVAYITVSLAQALRRLRSRNTPRTLWADGICINQNNVSEKGHQVERMGEIFKSASRVVVWLGPDVGGEVAQAMAVIEFVHFKIPNPGHGANSIQRRGDPTIENLGRLVESEKGIKDAWKVLGTLFERQWWQRIWCVQEAILAKSIIIMCGANEIDGHLIGVFTRWYHGQGWAGQQAPKDINDAGIKSAYRRLNDWAWTGTALEILDTFRGLQATDPKDKIYALLGLFQLERKENIYNLNLSVDYHKSVPEVLFDSIMCSVREEGSLHFLSYIDHRPDLEDRGDYPSWMPRWDNAREPWQNHLWCHNSSISAGIRNRPMSCDWTYSEKLILKGVELDSISKTTDVFWTTDDSIGGPLREWIESYLLRIEKPTSGDIQAYQRSIIKLAITLSGGFLKKDGWAENRIYFERLAEDVGDQYLAGFYVFMEKYFPQFNVQKMHGMGSFEGRLYQYHSLVRSFCRGRRMFETVNGYIGLGPRSMRKHDSVAVLEGGKIPFILRPRDDGDFSFVGECFVFDVMDTHRLDALGGYGFEEREIVLR</sequence>
<dbReference type="Proteomes" id="UP000800039">
    <property type="component" value="Unassembled WGS sequence"/>
</dbReference>
<dbReference type="RefSeq" id="XP_040784122.1">
    <property type="nucleotide sequence ID" value="XM_040938027.1"/>
</dbReference>
<dbReference type="InterPro" id="IPR052895">
    <property type="entry name" value="HetReg/Transcr_Mod"/>
</dbReference>
<dbReference type="PANTHER" id="PTHR24148:SF64">
    <property type="entry name" value="HETEROKARYON INCOMPATIBILITY DOMAIN-CONTAINING PROTEIN"/>
    <property type="match status" value="1"/>
</dbReference>
<name>A0A9P4G9Q2_9PLEO</name>
<evidence type="ECO:0000313" key="4">
    <source>
        <dbReference type="Proteomes" id="UP000800039"/>
    </source>
</evidence>
<dbReference type="Pfam" id="PF26639">
    <property type="entry name" value="Het-6_barrel"/>
    <property type="match status" value="1"/>
</dbReference>
<dbReference type="AlphaFoldDB" id="A0A9P4G9Q2"/>
<evidence type="ECO:0000313" key="3">
    <source>
        <dbReference type="EMBL" id="KAF1841559.1"/>
    </source>
</evidence>
<keyword evidence="1" id="KW-1133">Transmembrane helix</keyword>
<dbReference type="GeneID" id="63855277"/>
<feature type="transmembrane region" description="Helical" evidence="1">
    <location>
        <begin position="12"/>
        <end position="44"/>
    </location>
</feature>
<keyword evidence="1" id="KW-0472">Membrane</keyword>
<dbReference type="EMBL" id="ML976618">
    <property type="protein sequence ID" value="KAF1841559.1"/>
    <property type="molecule type" value="Genomic_DNA"/>
</dbReference>
<keyword evidence="1" id="KW-0812">Transmembrane</keyword>
<dbReference type="InterPro" id="IPR010730">
    <property type="entry name" value="HET"/>
</dbReference>
<keyword evidence="4" id="KW-1185">Reference proteome</keyword>
<gene>
    <name evidence="3" type="ORF">K460DRAFT_419605</name>
</gene>